<keyword evidence="1" id="KW-0812">Transmembrane</keyword>
<feature type="transmembrane region" description="Helical" evidence="1">
    <location>
        <begin position="65"/>
        <end position="84"/>
    </location>
</feature>
<evidence type="ECO:0000313" key="3">
    <source>
        <dbReference type="Proteomes" id="UP000593577"/>
    </source>
</evidence>
<sequence>MVVDTFLFAVTFIVVADVMHAITGNCGKYRLLNPSLLEKFNTGGRLDSPRAYRPANKFFTGDLRFLTRILCFGFILCLFNWFAIDAPPKASTAHRFMLRFLPFPTSQR</sequence>
<keyword evidence="3" id="KW-1185">Reference proteome</keyword>
<reference evidence="2 3" key="1">
    <citation type="journal article" date="2019" name="Genome Biol. Evol.">
        <title>Insights into the evolution of the New World diploid cottons (Gossypium, subgenus Houzingenia) based on genome sequencing.</title>
        <authorList>
            <person name="Grover C.E."/>
            <person name="Arick M.A. 2nd"/>
            <person name="Thrash A."/>
            <person name="Conover J.L."/>
            <person name="Sanders W.S."/>
            <person name="Peterson D.G."/>
            <person name="Frelichowski J.E."/>
            <person name="Scheffler J.A."/>
            <person name="Scheffler B.E."/>
            <person name="Wendel J.F."/>
        </authorList>
    </citation>
    <scope>NUCLEOTIDE SEQUENCE [LARGE SCALE GENOMIC DNA]</scope>
    <source>
        <strain evidence="2">185</strain>
        <tissue evidence="2">Leaf</tissue>
    </source>
</reference>
<evidence type="ECO:0000313" key="2">
    <source>
        <dbReference type="EMBL" id="MBA0682903.1"/>
    </source>
</evidence>
<comment type="caution">
    <text evidence="2">The sequence shown here is derived from an EMBL/GenBank/DDBJ whole genome shotgun (WGS) entry which is preliminary data.</text>
</comment>
<organism evidence="2 3">
    <name type="scientific">Gossypium aridum</name>
    <name type="common">American cotton</name>
    <name type="synonym">Erioxylum aridum</name>
    <dbReference type="NCBI Taxonomy" id="34290"/>
    <lineage>
        <taxon>Eukaryota</taxon>
        <taxon>Viridiplantae</taxon>
        <taxon>Streptophyta</taxon>
        <taxon>Embryophyta</taxon>
        <taxon>Tracheophyta</taxon>
        <taxon>Spermatophyta</taxon>
        <taxon>Magnoliopsida</taxon>
        <taxon>eudicotyledons</taxon>
        <taxon>Gunneridae</taxon>
        <taxon>Pentapetalae</taxon>
        <taxon>rosids</taxon>
        <taxon>malvids</taxon>
        <taxon>Malvales</taxon>
        <taxon>Malvaceae</taxon>
        <taxon>Malvoideae</taxon>
        <taxon>Gossypium</taxon>
    </lineage>
</organism>
<proteinExistence type="predicted"/>
<feature type="non-terminal residue" evidence="2">
    <location>
        <position position="108"/>
    </location>
</feature>
<protein>
    <submittedName>
        <fullName evidence="2">Uncharacterized protein</fullName>
    </submittedName>
</protein>
<dbReference type="AlphaFoldDB" id="A0A7J8X6N2"/>
<keyword evidence="1" id="KW-0472">Membrane</keyword>
<gene>
    <name evidence="2" type="ORF">Goari_024589</name>
</gene>
<feature type="transmembrane region" description="Helical" evidence="1">
    <location>
        <begin position="6"/>
        <end position="23"/>
    </location>
</feature>
<keyword evidence="1" id="KW-1133">Transmembrane helix</keyword>
<dbReference type="EMBL" id="JABFAA010000005">
    <property type="protein sequence ID" value="MBA0682903.1"/>
    <property type="molecule type" value="Genomic_DNA"/>
</dbReference>
<dbReference type="Proteomes" id="UP000593577">
    <property type="component" value="Unassembled WGS sequence"/>
</dbReference>
<evidence type="ECO:0000256" key="1">
    <source>
        <dbReference type="SAM" id="Phobius"/>
    </source>
</evidence>
<name>A0A7J8X6N2_GOSAI</name>
<accession>A0A7J8X6N2</accession>